<evidence type="ECO:0000313" key="1">
    <source>
        <dbReference type="EMBL" id="KAG5850402.1"/>
    </source>
</evidence>
<dbReference type="InterPro" id="IPR032675">
    <property type="entry name" value="LRR_dom_sf"/>
</dbReference>
<comment type="caution">
    <text evidence="1">The sequence shown here is derived from an EMBL/GenBank/DDBJ whole genome shotgun (WGS) entry which is preliminary data.</text>
</comment>
<sequence>MFIVASFLLHRLSIPSNSIGSAGLVLLAKAMGVNSSLSHIYIWGNKLEEPACVAFADLIKSGRLRKEDTDVSPYEVDGHVFLAEVFHGLRRHYYWTPSFGRDGDPASNSALALVVSS</sequence>
<proteinExistence type="predicted"/>
<dbReference type="Gene3D" id="3.80.10.10">
    <property type="entry name" value="Ribonuclease Inhibitor"/>
    <property type="match status" value="1"/>
</dbReference>
<dbReference type="SUPFAM" id="SSF52047">
    <property type="entry name" value="RNI-like"/>
    <property type="match status" value="1"/>
</dbReference>
<dbReference type="SMART" id="SM00368">
    <property type="entry name" value="LRR_RI"/>
    <property type="match status" value="2"/>
</dbReference>
<dbReference type="EMBL" id="JAFIRN010000004">
    <property type="protein sequence ID" value="KAG5850402.1"/>
    <property type="molecule type" value="Genomic_DNA"/>
</dbReference>
<organism evidence="1 2">
    <name type="scientific">Anguilla anguilla</name>
    <name type="common">European freshwater eel</name>
    <name type="synonym">Muraena anguilla</name>
    <dbReference type="NCBI Taxonomy" id="7936"/>
    <lineage>
        <taxon>Eukaryota</taxon>
        <taxon>Metazoa</taxon>
        <taxon>Chordata</taxon>
        <taxon>Craniata</taxon>
        <taxon>Vertebrata</taxon>
        <taxon>Euteleostomi</taxon>
        <taxon>Actinopterygii</taxon>
        <taxon>Neopterygii</taxon>
        <taxon>Teleostei</taxon>
        <taxon>Anguilliformes</taxon>
        <taxon>Anguillidae</taxon>
        <taxon>Anguilla</taxon>
    </lineage>
</organism>
<protein>
    <submittedName>
        <fullName evidence="1">Uncharacterized protein</fullName>
    </submittedName>
</protein>
<gene>
    <name evidence="1" type="ORF">ANANG_G00082010</name>
</gene>
<dbReference type="Proteomes" id="UP001044222">
    <property type="component" value="Unassembled WGS sequence"/>
</dbReference>
<accession>A0A9D3MM70</accession>
<name>A0A9D3MM70_ANGAN</name>
<keyword evidence="2" id="KW-1185">Reference proteome</keyword>
<evidence type="ECO:0000313" key="2">
    <source>
        <dbReference type="Proteomes" id="UP001044222"/>
    </source>
</evidence>
<dbReference type="AlphaFoldDB" id="A0A9D3MM70"/>
<reference evidence="1" key="1">
    <citation type="submission" date="2021-01" db="EMBL/GenBank/DDBJ databases">
        <title>A chromosome-scale assembly of European eel, Anguilla anguilla.</title>
        <authorList>
            <person name="Henkel C."/>
            <person name="Jong-Raadsen S.A."/>
            <person name="Dufour S."/>
            <person name="Weltzien F.-A."/>
            <person name="Palstra A.P."/>
            <person name="Pelster B."/>
            <person name="Spaink H.P."/>
            <person name="Van Den Thillart G.E."/>
            <person name="Jansen H."/>
            <person name="Zahm M."/>
            <person name="Klopp C."/>
            <person name="Cedric C."/>
            <person name="Louis A."/>
            <person name="Berthelot C."/>
            <person name="Parey E."/>
            <person name="Roest Crollius H."/>
            <person name="Montfort J."/>
            <person name="Robinson-Rechavi M."/>
            <person name="Bucao C."/>
            <person name="Bouchez O."/>
            <person name="Gislard M."/>
            <person name="Lluch J."/>
            <person name="Milhes M."/>
            <person name="Lampietro C."/>
            <person name="Lopez Roques C."/>
            <person name="Donnadieu C."/>
            <person name="Braasch I."/>
            <person name="Desvignes T."/>
            <person name="Postlethwait J."/>
            <person name="Bobe J."/>
            <person name="Guiguen Y."/>
            <person name="Dirks R."/>
        </authorList>
    </citation>
    <scope>NUCLEOTIDE SEQUENCE</scope>
    <source>
        <strain evidence="1">Tag_6206</strain>
        <tissue evidence="1">Liver</tissue>
    </source>
</reference>